<dbReference type="SUPFAM" id="SSF56349">
    <property type="entry name" value="DNA breaking-rejoining enzymes"/>
    <property type="match status" value="1"/>
</dbReference>
<evidence type="ECO:0000313" key="7">
    <source>
        <dbReference type="EMBL" id="AXA62479.1"/>
    </source>
</evidence>
<dbReference type="Gene3D" id="1.10.150.130">
    <property type="match status" value="1"/>
</dbReference>
<dbReference type="PANTHER" id="PTHR30629:SF2">
    <property type="entry name" value="PROPHAGE INTEGRASE INTS-RELATED"/>
    <property type="match status" value="1"/>
</dbReference>
<dbReference type="Proteomes" id="UP000251666">
    <property type="component" value="Chromosome"/>
</dbReference>
<dbReference type="InterPro" id="IPR010998">
    <property type="entry name" value="Integrase_recombinase_N"/>
</dbReference>
<dbReference type="Gene3D" id="1.10.443.10">
    <property type="entry name" value="Intergrase catalytic core"/>
    <property type="match status" value="1"/>
</dbReference>
<dbReference type="GO" id="GO:0006310">
    <property type="term" value="P:DNA recombination"/>
    <property type="evidence" value="ECO:0007669"/>
    <property type="project" value="UniProtKB-KW"/>
</dbReference>
<feature type="domain" description="Tyr recombinase" evidence="6">
    <location>
        <begin position="285"/>
        <end position="437"/>
    </location>
</feature>
<keyword evidence="4" id="KW-0233">DNA recombination</keyword>
<dbReference type="InterPro" id="IPR002104">
    <property type="entry name" value="Integrase_catalytic"/>
</dbReference>
<dbReference type="EMBL" id="CP022202">
    <property type="protein sequence ID" value="AXA62479.1"/>
    <property type="molecule type" value="Genomic_DNA"/>
</dbReference>
<evidence type="ECO:0000259" key="6">
    <source>
        <dbReference type="Pfam" id="PF00589"/>
    </source>
</evidence>
<dbReference type="Pfam" id="PF00589">
    <property type="entry name" value="Phage_integrase"/>
    <property type="match status" value="1"/>
</dbReference>
<dbReference type="InterPro" id="IPR013762">
    <property type="entry name" value="Integrase-like_cat_sf"/>
</dbReference>
<dbReference type="PANTHER" id="PTHR30629">
    <property type="entry name" value="PROPHAGE INTEGRASE"/>
    <property type="match status" value="1"/>
</dbReference>
<dbReference type="GO" id="GO:0003677">
    <property type="term" value="F:DNA binding"/>
    <property type="evidence" value="ECO:0007669"/>
    <property type="project" value="UniProtKB-KW"/>
</dbReference>
<dbReference type="InterPro" id="IPR038488">
    <property type="entry name" value="Integrase_DNA-bd_sf"/>
</dbReference>
<proteinExistence type="inferred from homology"/>
<protein>
    <submittedName>
        <fullName evidence="7">Integrase</fullName>
    </submittedName>
</protein>
<evidence type="ECO:0000256" key="4">
    <source>
        <dbReference type="ARBA" id="ARBA00023172"/>
    </source>
</evidence>
<dbReference type="InterPro" id="IPR011010">
    <property type="entry name" value="DNA_brk_join_enz"/>
</dbReference>
<feature type="compositionally biased region" description="Polar residues" evidence="5">
    <location>
        <begin position="215"/>
        <end position="228"/>
    </location>
</feature>
<keyword evidence="2" id="KW-0229">DNA integration</keyword>
<gene>
    <name evidence="7" type="ORF">CEQ51_21150</name>
</gene>
<dbReference type="AlphaFoldDB" id="A0A2Z4ZGA5"/>
<evidence type="ECO:0000256" key="5">
    <source>
        <dbReference type="SAM" id="MobiDB-lite"/>
    </source>
</evidence>
<reference evidence="8" key="1">
    <citation type="journal article" date="2021" name="Front. Microbiol.">
        <title>Genomic Analysis of the 1-Aminocyclopropane-1-Carboxylate Deaminase-Producing Pseudomonas thivervalensis SC5 Reveals Its Multifaceted Roles in Soil and in Beneficial Interactions With Plants.</title>
        <authorList>
            <person name="Nascimento F.X."/>
            <person name="Uron P."/>
            <person name="Glick B.R."/>
            <person name="Giachini A."/>
            <person name="Rossi M.J."/>
        </authorList>
    </citation>
    <scope>NUCLEOTIDE SEQUENCE [LARGE SCALE GENOMIC DNA]</scope>
    <source>
        <strain evidence="8">PLM3</strain>
    </source>
</reference>
<organism evidence="7 8">
    <name type="scientific">Pseudomonas thivervalensis</name>
    <dbReference type="NCBI Taxonomy" id="86265"/>
    <lineage>
        <taxon>Bacteria</taxon>
        <taxon>Pseudomonadati</taxon>
        <taxon>Pseudomonadota</taxon>
        <taxon>Gammaproteobacteria</taxon>
        <taxon>Pseudomonadales</taxon>
        <taxon>Pseudomonadaceae</taxon>
        <taxon>Pseudomonas</taxon>
    </lineage>
</organism>
<dbReference type="Gene3D" id="3.30.160.390">
    <property type="entry name" value="Integrase, DNA-binding domain"/>
    <property type="match status" value="1"/>
</dbReference>
<keyword evidence="3" id="KW-0238">DNA-binding</keyword>
<evidence type="ECO:0000313" key="8">
    <source>
        <dbReference type="Proteomes" id="UP000251666"/>
    </source>
</evidence>
<keyword evidence="8" id="KW-1185">Reference proteome</keyword>
<accession>A0A2Z4ZGA5</accession>
<sequence>MSLEVVAKVVTSSDSAGASQMAGNTQDKRVNDQKLRSLKDGETLTESLLGRGSGSILFRRQGSVTTALYRYSIQKKSKYHTIGPYKSTPSSTGLTLAEIREKARHLVELHNAYGDIKAHLTREASDEAARLEAERIAAENDAKQGSFADLLNWYVNDMRRRGRMKADQVESMLKRHVLSNFPDMARKPAKEITYKNIAQILRIVRDSKPAKRGKGNSTLPPETSMRSTTDSVHTYLSAAFQAAMKSMESIEIDEDDIQASDFGITFNPAAAVKPLSNVYKGETESLEQLEMSALLQHLDTLDERKKAIALSALYLGGQRLKMLMDARWEDIDDDGMLMYDRKGREEPLLHFLPLTPRVREIMTPLLEMRTSPDGPFALTENLVRADYTSKIFIEAGVTLSEEGRTSRFTWQNVRATCETLMAGIGISEDWRAHVLSHGRSGVQSKFYDRNAYLSEKTQALESWGKYLDELRDGKTRKGIKVLKLSELRGKQAKK</sequence>
<dbReference type="InterPro" id="IPR050808">
    <property type="entry name" value="Phage_Integrase"/>
</dbReference>
<evidence type="ECO:0000256" key="1">
    <source>
        <dbReference type="ARBA" id="ARBA00008857"/>
    </source>
</evidence>
<evidence type="ECO:0000256" key="3">
    <source>
        <dbReference type="ARBA" id="ARBA00023125"/>
    </source>
</evidence>
<name>A0A2Z4ZGA5_9PSED</name>
<feature type="region of interest" description="Disordered" evidence="5">
    <location>
        <begin position="209"/>
        <end position="228"/>
    </location>
</feature>
<dbReference type="KEGG" id="pthv:CE140_20600"/>
<evidence type="ECO:0000256" key="2">
    <source>
        <dbReference type="ARBA" id="ARBA00022908"/>
    </source>
</evidence>
<dbReference type="GO" id="GO:0015074">
    <property type="term" value="P:DNA integration"/>
    <property type="evidence" value="ECO:0007669"/>
    <property type="project" value="UniProtKB-KW"/>
</dbReference>
<comment type="similarity">
    <text evidence="1">Belongs to the 'phage' integrase family.</text>
</comment>